<gene>
    <name evidence="7" type="ORF">SAMN05216226_10573</name>
</gene>
<dbReference type="Proteomes" id="UP000198856">
    <property type="component" value="Unassembled WGS sequence"/>
</dbReference>
<proteinExistence type="predicted"/>
<dbReference type="PANTHER" id="PTHR33452">
    <property type="entry name" value="OXIDOREDUCTASE CATD-RELATED"/>
    <property type="match status" value="1"/>
</dbReference>
<keyword evidence="2" id="KW-1003">Cell membrane</keyword>
<feature type="transmembrane region" description="Helical" evidence="6">
    <location>
        <begin position="52"/>
        <end position="73"/>
    </location>
</feature>
<evidence type="ECO:0000256" key="1">
    <source>
        <dbReference type="ARBA" id="ARBA00004651"/>
    </source>
</evidence>
<dbReference type="InterPro" id="IPR051907">
    <property type="entry name" value="DoxX-like_oxidoreductase"/>
</dbReference>
<evidence type="ECO:0000256" key="2">
    <source>
        <dbReference type="ARBA" id="ARBA00022475"/>
    </source>
</evidence>
<dbReference type="Pfam" id="PF07681">
    <property type="entry name" value="DoxX"/>
    <property type="match status" value="1"/>
</dbReference>
<dbReference type="EMBL" id="FNFC01000005">
    <property type="protein sequence ID" value="SDJ56345.1"/>
    <property type="molecule type" value="Genomic_DNA"/>
</dbReference>
<evidence type="ECO:0000313" key="7">
    <source>
        <dbReference type="EMBL" id="SDJ56345.1"/>
    </source>
</evidence>
<dbReference type="PANTHER" id="PTHR33452:SF1">
    <property type="entry name" value="INNER MEMBRANE PROTEIN YPHA-RELATED"/>
    <property type="match status" value="1"/>
</dbReference>
<dbReference type="GO" id="GO:0005886">
    <property type="term" value="C:plasma membrane"/>
    <property type="evidence" value="ECO:0007669"/>
    <property type="project" value="UniProtKB-SubCell"/>
</dbReference>
<protein>
    <submittedName>
        <fullName evidence="7">DoxX protein</fullName>
    </submittedName>
</protein>
<keyword evidence="4 6" id="KW-1133">Transmembrane helix</keyword>
<organism evidence="7 8">
    <name type="scientific">Halovenus aranensis</name>
    <dbReference type="NCBI Taxonomy" id="890420"/>
    <lineage>
        <taxon>Archaea</taxon>
        <taxon>Methanobacteriati</taxon>
        <taxon>Methanobacteriota</taxon>
        <taxon>Stenosarchaea group</taxon>
        <taxon>Halobacteria</taxon>
        <taxon>Halobacteriales</taxon>
        <taxon>Haloarculaceae</taxon>
        <taxon>Halovenus</taxon>
    </lineage>
</organism>
<reference evidence="7 8" key="1">
    <citation type="submission" date="2016-10" db="EMBL/GenBank/DDBJ databases">
        <authorList>
            <person name="de Groot N.N."/>
        </authorList>
    </citation>
    <scope>NUCLEOTIDE SEQUENCE [LARGE SCALE GENOMIC DNA]</scope>
    <source>
        <strain evidence="7 8">IBRC-M10015</strain>
    </source>
</reference>
<evidence type="ECO:0000256" key="6">
    <source>
        <dbReference type="SAM" id="Phobius"/>
    </source>
</evidence>
<feature type="transmembrane region" description="Helical" evidence="6">
    <location>
        <begin position="12"/>
        <end position="29"/>
    </location>
</feature>
<feature type="transmembrane region" description="Helical" evidence="6">
    <location>
        <begin position="85"/>
        <end position="111"/>
    </location>
</feature>
<keyword evidence="8" id="KW-1185">Reference proteome</keyword>
<dbReference type="OrthoDB" id="385242at2157"/>
<dbReference type="InterPro" id="IPR032808">
    <property type="entry name" value="DoxX"/>
</dbReference>
<dbReference type="AlphaFoldDB" id="A0A1G8UTD4"/>
<comment type="subcellular location">
    <subcellularLocation>
        <location evidence="1">Cell membrane</location>
        <topology evidence="1">Multi-pass membrane protein</topology>
    </subcellularLocation>
</comment>
<evidence type="ECO:0000313" key="8">
    <source>
        <dbReference type="Proteomes" id="UP000198856"/>
    </source>
</evidence>
<keyword evidence="3 6" id="KW-0812">Transmembrane</keyword>
<dbReference type="RefSeq" id="WP_092700832.1">
    <property type="nucleotide sequence ID" value="NZ_FNFC01000005.1"/>
</dbReference>
<evidence type="ECO:0000256" key="4">
    <source>
        <dbReference type="ARBA" id="ARBA00022989"/>
    </source>
</evidence>
<accession>A0A1G8UTD4</accession>
<name>A0A1G8UTD4_9EURY</name>
<dbReference type="STRING" id="890420.SAMN05216226_10573"/>
<sequence>MRNEPTGLSRWLPVVFRVVAVVLTAYPAVRKFTEYPARVDAFEGYGLPFPELAVPFTGIVELVAIVSITFGIAGRLGAGGLAVGMVIAIVAAGPNPFSVLVFVSAVGIAVAGTGPYSSWDPTLGDLVGRLSAEKRAATAPDE</sequence>
<keyword evidence="5 6" id="KW-0472">Membrane</keyword>
<evidence type="ECO:0000256" key="5">
    <source>
        <dbReference type="ARBA" id="ARBA00023136"/>
    </source>
</evidence>
<evidence type="ECO:0000256" key="3">
    <source>
        <dbReference type="ARBA" id="ARBA00022692"/>
    </source>
</evidence>